<dbReference type="InterPro" id="IPR051086">
    <property type="entry name" value="RNase_D-like"/>
</dbReference>
<dbReference type="SUPFAM" id="SSF53098">
    <property type="entry name" value="Ribonuclease H-like"/>
    <property type="match status" value="1"/>
</dbReference>
<dbReference type="InterPro" id="IPR044876">
    <property type="entry name" value="HRDC_dom_sf"/>
</dbReference>
<keyword evidence="3" id="KW-1185">Reference proteome</keyword>
<dbReference type="Gene3D" id="3.30.420.10">
    <property type="entry name" value="Ribonuclease H-like superfamily/Ribonuclease H"/>
    <property type="match status" value="1"/>
</dbReference>
<sequence length="392" mass="45183">MPNRLIARQNDFNALCERIKAEGIVAFDTEFVAESYYRPRLCLLQFGIGDKQYGVDPFMVRDLTPWWEIMADDETTVIVHGGREEVRFCHAITRQAPRKLVDVQVAEGLRSRGFPLSYQNLIGRVLGATVHGKETRSDWERRPLHSSQIDYALEDVEHLLDVWERQQQSLTEAGRLEWAYAEFQRFVDDIVADEDRDGWDRLPGYGRLRPREMALAQALFIWRDTEARTLDKPPRQILRDDLLVDIARRQPKSVRELNMTRGMTRRNYQRIAADLVSVVQEVQQIPDDQLPSRPAPGRQYPSQDDVLSRSLALALANRCNKLGLSMSLVGTTADLKHLVHWYVFDSQQGERPKLMQGWRNEVCGQLLTDVLDGKVTLRVADPQSEDPLDFDD</sequence>
<dbReference type="InterPro" id="IPR036397">
    <property type="entry name" value="RNaseH_sf"/>
</dbReference>
<dbReference type="SMART" id="SM00474">
    <property type="entry name" value="35EXOc"/>
    <property type="match status" value="1"/>
</dbReference>
<dbReference type="SMART" id="SM00341">
    <property type="entry name" value="HRDC"/>
    <property type="match status" value="1"/>
</dbReference>
<evidence type="ECO:0000259" key="1">
    <source>
        <dbReference type="PROSITE" id="PS50967"/>
    </source>
</evidence>
<dbReference type="Proteomes" id="UP001642464">
    <property type="component" value="Unassembled WGS sequence"/>
</dbReference>
<gene>
    <name evidence="2" type="ORF">SCF082_LOCUS25646</name>
</gene>
<organism evidence="2 3">
    <name type="scientific">Durusdinium trenchii</name>
    <dbReference type="NCBI Taxonomy" id="1381693"/>
    <lineage>
        <taxon>Eukaryota</taxon>
        <taxon>Sar</taxon>
        <taxon>Alveolata</taxon>
        <taxon>Dinophyceae</taxon>
        <taxon>Suessiales</taxon>
        <taxon>Symbiodiniaceae</taxon>
        <taxon>Durusdinium</taxon>
    </lineage>
</organism>
<dbReference type="Pfam" id="PF00570">
    <property type="entry name" value="HRDC"/>
    <property type="match status" value="1"/>
</dbReference>
<dbReference type="PANTHER" id="PTHR47649:SF1">
    <property type="entry name" value="RIBONUCLEASE D"/>
    <property type="match status" value="1"/>
</dbReference>
<reference evidence="2 3" key="1">
    <citation type="submission" date="2024-02" db="EMBL/GenBank/DDBJ databases">
        <authorList>
            <person name="Chen Y."/>
            <person name="Shah S."/>
            <person name="Dougan E. K."/>
            <person name="Thang M."/>
            <person name="Chan C."/>
        </authorList>
    </citation>
    <scope>NUCLEOTIDE SEQUENCE [LARGE SCALE GENOMIC DNA]</scope>
</reference>
<protein>
    <submittedName>
        <fullName evidence="2">Ribonuclease D (RNase D)</fullName>
    </submittedName>
</protein>
<dbReference type="InterPro" id="IPR010997">
    <property type="entry name" value="HRDC-like_sf"/>
</dbReference>
<accession>A0ABP0M1L2</accession>
<name>A0ABP0M1L2_9DINO</name>
<evidence type="ECO:0000313" key="3">
    <source>
        <dbReference type="Proteomes" id="UP001642464"/>
    </source>
</evidence>
<comment type="caution">
    <text evidence="2">The sequence shown here is derived from an EMBL/GenBank/DDBJ whole genome shotgun (WGS) entry which is preliminary data.</text>
</comment>
<evidence type="ECO:0000313" key="2">
    <source>
        <dbReference type="EMBL" id="CAK9045386.1"/>
    </source>
</evidence>
<dbReference type="InterPro" id="IPR002121">
    <property type="entry name" value="HRDC_dom"/>
</dbReference>
<dbReference type="CDD" id="cd06142">
    <property type="entry name" value="RNaseD_exo"/>
    <property type="match status" value="1"/>
</dbReference>
<dbReference type="SUPFAM" id="SSF47819">
    <property type="entry name" value="HRDC-like"/>
    <property type="match status" value="2"/>
</dbReference>
<proteinExistence type="predicted"/>
<dbReference type="PANTHER" id="PTHR47649">
    <property type="entry name" value="RIBONUCLEASE D"/>
    <property type="match status" value="1"/>
</dbReference>
<dbReference type="Gene3D" id="1.10.150.80">
    <property type="entry name" value="HRDC domain"/>
    <property type="match status" value="2"/>
</dbReference>
<dbReference type="EMBL" id="CAXAMM010019315">
    <property type="protein sequence ID" value="CAK9045386.1"/>
    <property type="molecule type" value="Genomic_DNA"/>
</dbReference>
<dbReference type="InterPro" id="IPR002562">
    <property type="entry name" value="3'-5'_exonuclease_dom"/>
</dbReference>
<dbReference type="PROSITE" id="PS50967">
    <property type="entry name" value="HRDC"/>
    <property type="match status" value="1"/>
</dbReference>
<dbReference type="InterPro" id="IPR012337">
    <property type="entry name" value="RNaseH-like_sf"/>
</dbReference>
<feature type="domain" description="HRDC" evidence="1">
    <location>
        <begin position="209"/>
        <end position="289"/>
    </location>
</feature>
<dbReference type="Pfam" id="PF01612">
    <property type="entry name" value="DNA_pol_A_exo1"/>
    <property type="match status" value="1"/>
</dbReference>